<accession>A0A811JVE8</accession>
<evidence type="ECO:0000256" key="2">
    <source>
        <dbReference type="ARBA" id="ARBA00004487"/>
    </source>
</evidence>
<protein>
    <recommendedName>
        <fullName evidence="7">KCTD8/12/16 H1 domain-containing protein</fullName>
    </recommendedName>
</protein>
<dbReference type="PANTHER" id="PTHR14499:SF136">
    <property type="entry name" value="GH08630P"/>
    <property type="match status" value="1"/>
</dbReference>
<dbReference type="Proteomes" id="UP000614601">
    <property type="component" value="Unassembled WGS sequence"/>
</dbReference>
<comment type="caution">
    <text evidence="8">The sequence shown here is derived from an EMBL/GenBank/DDBJ whole genome shotgun (WGS) entry which is preliminary data.</text>
</comment>
<dbReference type="PANTHER" id="PTHR14499">
    <property type="entry name" value="POTASSIUM CHANNEL TETRAMERIZATION DOMAIN-CONTAINING"/>
    <property type="match status" value="1"/>
</dbReference>
<evidence type="ECO:0000256" key="6">
    <source>
        <dbReference type="ARBA" id="ARBA00023273"/>
    </source>
</evidence>
<dbReference type="InterPro" id="IPR057093">
    <property type="entry name" value="H1_KCTD8_12_16"/>
</dbReference>
<name>A0A811JVE8_9BILA</name>
<keyword evidence="9" id="KW-1185">Reference proteome</keyword>
<evidence type="ECO:0000313" key="8">
    <source>
        <dbReference type="EMBL" id="CAD5207104.1"/>
    </source>
</evidence>
<sequence length="234" mass="27111">MDKIVRLALSDGTVLQTFSNVLLVEEDSRFARMLNTPALEGKKLIRIDCSHRDARLMRFLIDFMRHLLYNGDPSTLSWPDEFEHWTSLLSEARYWKLNELDELIQQAQTERTNTITVSYHAALSGGTGTDVNFRRINRILVHGQVFVCREVFGEHLNETRDVNVEYNRYTSRFFLSHSFLEQAFDALAAHRFRLVASSSHTPSGSPYAPKQLLGNGKSDTQFLHYAQYVFIRQY</sequence>
<reference evidence="8" key="1">
    <citation type="submission" date="2020-09" db="EMBL/GenBank/DDBJ databases">
        <authorList>
            <person name="Kikuchi T."/>
        </authorList>
    </citation>
    <scope>NUCLEOTIDE SEQUENCE</scope>
    <source>
        <strain evidence="8">SH1</strain>
    </source>
</reference>
<keyword evidence="5" id="KW-0472">Membrane</keyword>
<evidence type="ECO:0000256" key="3">
    <source>
        <dbReference type="ARBA" id="ARBA00022475"/>
    </source>
</evidence>
<dbReference type="InterPro" id="IPR011333">
    <property type="entry name" value="SKP1/BTB/POZ_sf"/>
</dbReference>
<dbReference type="SUPFAM" id="SSF54695">
    <property type="entry name" value="POZ domain"/>
    <property type="match status" value="1"/>
</dbReference>
<evidence type="ECO:0000256" key="1">
    <source>
        <dbReference type="ARBA" id="ARBA00004236"/>
    </source>
</evidence>
<dbReference type="GO" id="GO:0043005">
    <property type="term" value="C:neuron projection"/>
    <property type="evidence" value="ECO:0007669"/>
    <property type="project" value="UniProtKB-SubCell"/>
</dbReference>
<organism evidence="8 9">
    <name type="scientific">Bursaphelenchus okinawaensis</name>
    <dbReference type="NCBI Taxonomy" id="465554"/>
    <lineage>
        <taxon>Eukaryota</taxon>
        <taxon>Metazoa</taxon>
        <taxon>Ecdysozoa</taxon>
        <taxon>Nematoda</taxon>
        <taxon>Chromadorea</taxon>
        <taxon>Rhabditida</taxon>
        <taxon>Tylenchina</taxon>
        <taxon>Tylenchomorpha</taxon>
        <taxon>Aphelenchoidea</taxon>
        <taxon>Aphelenchoididae</taxon>
        <taxon>Bursaphelenchus</taxon>
    </lineage>
</organism>
<keyword evidence="6" id="KW-0966">Cell projection</keyword>
<evidence type="ECO:0000256" key="4">
    <source>
        <dbReference type="ARBA" id="ARBA00022553"/>
    </source>
</evidence>
<dbReference type="EMBL" id="CAJFDH010000001">
    <property type="protein sequence ID" value="CAD5207104.1"/>
    <property type="molecule type" value="Genomic_DNA"/>
</dbReference>
<keyword evidence="3" id="KW-1003">Cell membrane</keyword>
<dbReference type="Gene3D" id="3.30.710.10">
    <property type="entry name" value="Potassium Channel Kv1.1, Chain A"/>
    <property type="match status" value="1"/>
</dbReference>
<gene>
    <name evidence="8" type="ORF">BOKJ2_LOCUS1788</name>
</gene>
<evidence type="ECO:0000256" key="5">
    <source>
        <dbReference type="ARBA" id="ARBA00023136"/>
    </source>
</evidence>
<dbReference type="Proteomes" id="UP000783686">
    <property type="component" value="Unassembled WGS sequence"/>
</dbReference>
<dbReference type="EMBL" id="CAJFCW020000001">
    <property type="protein sequence ID" value="CAG9084353.1"/>
    <property type="molecule type" value="Genomic_DNA"/>
</dbReference>
<proteinExistence type="predicted"/>
<feature type="domain" description="KCTD8/12/16 H1" evidence="7">
    <location>
        <begin position="114"/>
        <end position="232"/>
    </location>
</feature>
<dbReference type="OrthoDB" id="2414723at2759"/>
<comment type="subcellular location">
    <subcellularLocation>
        <location evidence="1">Cell membrane</location>
    </subcellularLocation>
    <subcellularLocation>
        <location evidence="2">Cell projection</location>
        <location evidence="2">Neuron projection</location>
    </subcellularLocation>
</comment>
<keyword evidence="4" id="KW-0597">Phosphoprotein</keyword>
<evidence type="ECO:0000313" key="9">
    <source>
        <dbReference type="Proteomes" id="UP000614601"/>
    </source>
</evidence>
<evidence type="ECO:0000259" key="7">
    <source>
        <dbReference type="Pfam" id="PF23110"/>
    </source>
</evidence>
<dbReference type="GO" id="GO:0005886">
    <property type="term" value="C:plasma membrane"/>
    <property type="evidence" value="ECO:0007669"/>
    <property type="project" value="UniProtKB-SubCell"/>
</dbReference>
<dbReference type="AlphaFoldDB" id="A0A811JVE8"/>
<dbReference type="Pfam" id="PF23110">
    <property type="entry name" value="H1_KCTD8_12_16"/>
    <property type="match status" value="1"/>
</dbReference>